<feature type="transmembrane region" description="Helical" evidence="1">
    <location>
        <begin position="908"/>
        <end position="930"/>
    </location>
</feature>
<comment type="caution">
    <text evidence="4">The sequence shown here is derived from an EMBL/GenBank/DDBJ whole genome shotgun (WGS) entry which is preliminary data.</text>
</comment>
<evidence type="ECO:0000313" key="4">
    <source>
        <dbReference type="EMBL" id="TXG77092.1"/>
    </source>
</evidence>
<feature type="signal peptide" evidence="2">
    <location>
        <begin position="1"/>
        <end position="29"/>
    </location>
</feature>
<gene>
    <name evidence="4" type="ORF">E6Q11_03365</name>
</gene>
<keyword evidence="1" id="KW-0472">Membrane</keyword>
<evidence type="ECO:0000256" key="2">
    <source>
        <dbReference type="SAM" id="SignalP"/>
    </source>
</evidence>
<sequence>MLSKSKMKTILILAFVSFFVFIANNSVYAANAGYQKCTEGSACSIGEYLYDDSYSPVTDATCTLTSRYPDGTLFLNAQAMTAAPQNDGWYSYTFNTAEMTIGTYRSQISCTTNGDTLKLDKTFSIEEKVVNQVWDATASAHTNSGSFGEKLQNSVPSTTDIWSYPSRTLSSFGTLVSDIWNYSARSLTTFGTLVADVWGSATRTLTGANLADGGQLATKSDVDSATSSATTSIKGAGNKDLTQINTGIVTAQSSLDSLTTTVNSMNTKVDTINTNTSSILAKWGSYSAGDLISYVDTLETSLGSNSDACSGNTIFGSIKCVRDKWGTQTADSLFTAANNAATYSAALRNELNYNGKSSTAYDDLQSIKAYAQTLNTNIGSSGDNSSALTVFGKIQATRDDISSSTTSIKGPNNKSLSDVSTEVAGVSTTVNTISTNVDSINTTVDGIDTKADTILAKWGSYTMSDLMTAVNALDNSSLGDAADGCLDSTIFGQVNCIKGKWGSRTADDIYNSAITTQTNLDSLRNELNYNGKSSTAYADMQSIITEIASMQTKIGSSADTSSATTLYGRLKLNKETIENLDTSGAGLSDLLAKWDSYTASDIIDEINAISTDVSGSNSISGVSEILTLSQANASDLQTLKNSVLSLQALTQANKTLLENGTKSPIVQTWMEEGSIIFKTLITNPTGVAQTIPVKFYLPKEATEKDVIKKDDDLSIEYDAAEDAYYASGQVVLAPNATKIYAVEVEDIWKISDEEISSLKIQAKEIYEPLKGTSYFGQGATLYADIIASLDSAARLQKEANTPEQRIKAYREAKIQVDKAKSEINDLKTLGTSASSAGTLFGFVGGVQTLAVWGMVVILLAGFVFLALYMRLIVVGHKNAGKKSNFYGSYFEPITKNIAKLDSLIGKKLLVFMFLLIIVLVSSLFIFKFAFKSSTHEKPKLEVNNYQKNDNAVYEKKDDEHEGDEINLSDEKSVLGVNTKKNLIEIIATPSAVNLREGPSLNAKIIKKISQTADANKINQKGDWVQVIVDIDGEVKGWVNSQFIINK</sequence>
<dbReference type="SMART" id="SM00287">
    <property type="entry name" value="SH3b"/>
    <property type="match status" value="1"/>
</dbReference>
<name>A0A5C7J805_9BACT</name>
<protein>
    <recommendedName>
        <fullName evidence="3">SH3b domain-containing protein</fullName>
    </recommendedName>
</protein>
<dbReference type="Proteomes" id="UP000321026">
    <property type="component" value="Unassembled WGS sequence"/>
</dbReference>
<organism evidence="4 5">
    <name type="scientific">Candidatus Dojkabacteria bacterium</name>
    <dbReference type="NCBI Taxonomy" id="2099670"/>
    <lineage>
        <taxon>Bacteria</taxon>
        <taxon>Candidatus Dojkabacteria</taxon>
    </lineage>
</organism>
<evidence type="ECO:0000313" key="5">
    <source>
        <dbReference type="Proteomes" id="UP000321026"/>
    </source>
</evidence>
<feature type="transmembrane region" description="Helical" evidence="1">
    <location>
        <begin position="849"/>
        <end position="873"/>
    </location>
</feature>
<reference evidence="4 5" key="1">
    <citation type="submission" date="2018-09" db="EMBL/GenBank/DDBJ databases">
        <title>Metagenome Assembled Genomes from an Advanced Water Purification Facility.</title>
        <authorList>
            <person name="Stamps B.W."/>
            <person name="Spear J.R."/>
        </authorList>
    </citation>
    <scope>NUCLEOTIDE SEQUENCE [LARGE SCALE GENOMIC DNA]</scope>
    <source>
        <strain evidence="4">Bin_63_2</strain>
    </source>
</reference>
<keyword evidence="1" id="KW-0812">Transmembrane</keyword>
<dbReference type="PROSITE" id="PS51781">
    <property type="entry name" value="SH3B"/>
    <property type="match status" value="1"/>
</dbReference>
<evidence type="ECO:0000256" key="1">
    <source>
        <dbReference type="SAM" id="Phobius"/>
    </source>
</evidence>
<proteinExistence type="predicted"/>
<feature type="chain" id="PRO_5022975827" description="SH3b domain-containing protein" evidence="2">
    <location>
        <begin position="30"/>
        <end position="1046"/>
    </location>
</feature>
<dbReference type="EMBL" id="SSDS01000054">
    <property type="protein sequence ID" value="TXG77092.1"/>
    <property type="molecule type" value="Genomic_DNA"/>
</dbReference>
<dbReference type="Pfam" id="PF08239">
    <property type="entry name" value="SH3_3"/>
    <property type="match status" value="1"/>
</dbReference>
<feature type="domain" description="SH3b" evidence="3">
    <location>
        <begin position="979"/>
        <end position="1046"/>
    </location>
</feature>
<keyword evidence="1" id="KW-1133">Transmembrane helix</keyword>
<dbReference type="AlphaFoldDB" id="A0A5C7J805"/>
<keyword evidence="2" id="KW-0732">Signal</keyword>
<evidence type="ECO:0000259" key="3">
    <source>
        <dbReference type="PROSITE" id="PS51781"/>
    </source>
</evidence>
<accession>A0A5C7J805</accession>
<dbReference type="Gene3D" id="2.30.30.40">
    <property type="entry name" value="SH3 Domains"/>
    <property type="match status" value="1"/>
</dbReference>
<dbReference type="InterPro" id="IPR003646">
    <property type="entry name" value="SH3-like_bac-type"/>
</dbReference>